<organism evidence="1">
    <name type="scientific">Anguilla anguilla</name>
    <name type="common">European freshwater eel</name>
    <name type="synonym">Muraena anguilla</name>
    <dbReference type="NCBI Taxonomy" id="7936"/>
    <lineage>
        <taxon>Eukaryota</taxon>
        <taxon>Metazoa</taxon>
        <taxon>Chordata</taxon>
        <taxon>Craniata</taxon>
        <taxon>Vertebrata</taxon>
        <taxon>Euteleostomi</taxon>
        <taxon>Actinopterygii</taxon>
        <taxon>Neopterygii</taxon>
        <taxon>Teleostei</taxon>
        <taxon>Anguilliformes</taxon>
        <taxon>Anguillidae</taxon>
        <taxon>Anguilla</taxon>
    </lineage>
</organism>
<reference evidence="1" key="2">
    <citation type="journal article" date="2015" name="Fish Shellfish Immunol.">
        <title>Early steps in the European eel (Anguilla anguilla)-Vibrio vulnificus interaction in the gills: Role of the RtxA13 toxin.</title>
        <authorList>
            <person name="Callol A."/>
            <person name="Pajuelo D."/>
            <person name="Ebbesson L."/>
            <person name="Teles M."/>
            <person name="MacKenzie S."/>
            <person name="Amaro C."/>
        </authorList>
    </citation>
    <scope>NUCLEOTIDE SEQUENCE</scope>
</reference>
<sequence length="41" mass="4723">MRISPFDLGPFRKVAFFLLWITASMQECRTSKSFALAGVLW</sequence>
<reference evidence="1" key="1">
    <citation type="submission" date="2014-11" db="EMBL/GenBank/DDBJ databases">
        <authorList>
            <person name="Amaro Gonzalez C."/>
        </authorList>
    </citation>
    <scope>NUCLEOTIDE SEQUENCE</scope>
</reference>
<accession>A0A0E9VSZ2</accession>
<dbReference type="AlphaFoldDB" id="A0A0E9VSZ2"/>
<protein>
    <submittedName>
        <fullName evidence="1">Uncharacterized protein</fullName>
    </submittedName>
</protein>
<proteinExistence type="predicted"/>
<name>A0A0E9VSZ2_ANGAN</name>
<evidence type="ECO:0000313" key="1">
    <source>
        <dbReference type="EMBL" id="JAH81206.1"/>
    </source>
</evidence>
<dbReference type="EMBL" id="GBXM01027371">
    <property type="protein sequence ID" value="JAH81206.1"/>
    <property type="molecule type" value="Transcribed_RNA"/>
</dbReference>